<dbReference type="GO" id="GO:0006623">
    <property type="term" value="P:protein targeting to vacuole"/>
    <property type="evidence" value="ECO:0007669"/>
    <property type="project" value="TreeGrafter"/>
</dbReference>
<evidence type="ECO:0000256" key="2">
    <source>
        <dbReference type="ARBA" id="ARBA00022448"/>
    </source>
</evidence>
<evidence type="ECO:0000313" key="4">
    <source>
        <dbReference type="EMBL" id="CAD2220410.1"/>
    </source>
</evidence>
<feature type="domain" description="Chorein N-terminal" evidence="3">
    <location>
        <begin position="2"/>
        <end position="196"/>
    </location>
</feature>
<dbReference type="GO" id="GO:0045053">
    <property type="term" value="P:protein retention in Golgi apparatus"/>
    <property type="evidence" value="ECO:0007669"/>
    <property type="project" value="TreeGrafter"/>
</dbReference>
<dbReference type="PANTHER" id="PTHR16166">
    <property type="entry name" value="VACUOLAR PROTEIN SORTING-ASSOCIATED PROTEIN VPS13"/>
    <property type="match status" value="1"/>
</dbReference>
<gene>
    <name evidence="4" type="ORF">ADEAN_000792800</name>
</gene>
<dbReference type="EMBL" id="LR877161">
    <property type="protein sequence ID" value="CAD2220410.1"/>
    <property type="molecule type" value="Genomic_DNA"/>
</dbReference>
<name>A0A7G2CKM0_9TRYP</name>
<evidence type="ECO:0000256" key="1">
    <source>
        <dbReference type="ARBA" id="ARBA00006545"/>
    </source>
</evidence>
<dbReference type="Pfam" id="PF12624">
    <property type="entry name" value="VPS13_N"/>
    <property type="match status" value="1"/>
</dbReference>
<protein>
    <submittedName>
        <fullName evidence="4">N-terminal region of Chorein or VPS13/Vacuolar sorting-associated protein 13, N-terminal, putative</fullName>
    </submittedName>
</protein>
<dbReference type="InterPro" id="IPR026854">
    <property type="entry name" value="VPS13_N"/>
</dbReference>
<dbReference type="Proteomes" id="UP000515908">
    <property type="component" value="Chromosome 17"/>
</dbReference>
<dbReference type="InterPro" id="IPR026847">
    <property type="entry name" value="VPS13"/>
</dbReference>
<dbReference type="OrthoDB" id="428159at2759"/>
<dbReference type="VEuPathDB" id="TriTrypDB:ADEAN_000792800"/>
<keyword evidence="2" id="KW-0813">Transport</keyword>
<organism evidence="4 5">
    <name type="scientific">Angomonas deanei</name>
    <dbReference type="NCBI Taxonomy" id="59799"/>
    <lineage>
        <taxon>Eukaryota</taxon>
        <taxon>Discoba</taxon>
        <taxon>Euglenozoa</taxon>
        <taxon>Kinetoplastea</taxon>
        <taxon>Metakinetoplastina</taxon>
        <taxon>Trypanosomatida</taxon>
        <taxon>Trypanosomatidae</taxon>
        <taxon>Strigomonadinae</taxon>
        <taxon>Angomonas</taxon>
    </lineage>
</organism>
<dbReference type="PANTHER" id="PTHR16166:SF93">
    <property type="entry name" value="INTERMEMBRANE LIPID TRANSFER PROTEIN VPS13"/>
    <property type="match status" value="1"/>
</dbReference>
<comment type="similarity">
    <text evidence="1">Belongs to the VPS13 family.</text>
</comment>
<evidence type="ECO:0000313" key="5">
    <source>
        <dbReference type="Proteomes" id="UP000515908"/>
    </source>
</evidence>
<reference evidence="4 5" key="1">
    <citation type="submission" date="2020-08" db="EMBL/GenBank/DDBJ databases">
        <authorList>
            <person name="Newling K."/>
            <person name="Davey J."/>
            <person name="Forrester S."/>
        </authorList>
    </citation>
    <scope>NUCLEOTIDE SEQUENCE [LARGE SCALE GENOMIC DNA]</scope>
    <source>
        <strain evidence="5">Crithidia deanei Carvalho (ATCC PRA-265)</strain>
    </source>
</reference>
<sequence length="285" mass="32457">MVFDRYVASIISSYLGNFIKNVNKETVKVSLLRGSIELTDVELLPTLFDFNDFVQLKRGTIGYLSVKIPWRNLYNNRCEIHIKNVCIVLETKTKTSRQEADVKAKLEGIARLESTDTMSEEDEKDSPEEETKEGFLKRLQKRILNNFAFFVENVSFRLEDNIGLWKGMSVAIVGNIQSVQCEATDSAFQPAFLTNSTGEFFRALTYSGIAASIRCAKSNARHPTDWNSLSIKEFSRRCSITEGFSPLLFPSDGHLNVNYVLDKVGENQRPYVKLVFLVKNRECLH</sequence>
<evidence type="ECO:0000259" key="3">
    <source>
        <dbReference type="Pfam" id="PF12624"/>
    </source>
</evidence>
<keyword evidence="5" id="KW-1185">Reference proteome</keyword>
<accession>A0A7G2CKM0</accession>
<dbReference type="AlphaFoldDB" id="A0A7G2CKM0"/>
<proteinExistence type="inferred from homology"/>